<evidence type="ECO:0000256" key="2">
    <source>
        <dbReference type="SAM" id="MobiDB-lite"/>
    </source>
</evidence>
<evidence type="ECO:0000259" key="5">
    <source>
        <dbReference type="PROSITE" id="PS50195"/>
    </source>
</evidence>
<dbReference type="InterPro" id="IPR044926">
    <property type="entry name" value="RGS_subdomain_2"/>
</dbReference>
<keyword evidence="3" id="KW-0812">Transmembrane</keyword>
<dbReference type="InterPro" id="IPR013937">
    <property type="entry name" value="Sorting_nexin_C"/>
</dbReference>
<keyword evidence="8" id="KW-1185">Reference proteome</keyword>
<dbReference type="SUPFAM" id="SSF48097">
    <property type="entry name" value="Regulator of G-protein signaling, RGS"/>
    <property type="match status" value="1"/>
</dbReference>
<comment type="similarity">
    <text evidence="1">Belongs to the sorting nexin family.</text>
</comment>
<dbReference type="InterPro" id="IPR001683">
    <property type="entry name" value="PX_dom"/>
</dbReference>
<reference evidence="7" key="1">
    <citation type="submission" date="2023-10" db="EMBL/GenBank/DDBJ databases">
        <title>Genome assembly of Pristionchus species.</title>
        <authorList>
            <person name="Yoshida K."/>
            <person name="Sommer R.J."/>
        </authorList>
    </citation>
    <scope>NUCLEOTIDE SEQUENCE</scope>
    <source>
        <strain evidence="7">RS5133</strain>
    </source>
</reference>
<dbReference type="Gene3D" id="1.10.167.10">
    <property type="entry name" value="Regulator of G-protein Signalling 4, domain 2"/>
    <property type="match status" value="1"/>
</dbReference>
<evidence type="ECO:0000259" key="6">
    <source>
        <dbReference type="PROSITE" id="PS51207"/>
    </source>
</evidence>
<dbReference type="PROSITE" id="PS50195">
    <property type="entry name" value="PX"/>
    <property type="match status" value="1"/>
</dbReference>
<feature type="compositionally biased region" description="Polar residues" evidence="2">
    <location>
        <begin position="543"/>
        <end position="552"/>
    </location>
</feature>
<dbReference type="SUPFAM" id="SSF64268">
    <property type="entry name" value="PX domain"/>
    <property type="match status" value="1"/>
</dbReference>
<dbReference type="InterPro" id="IPR036871">
    <property type="entry name" value="PX_dom_sf"/>
</dbReference>
<dbReference type="Pfam" id="PF08628">
    <property type="entry name" value="Nexin_C"/>
    <property type="match status" value="1"/>
</dbReference>
<dbReference type="Pfam" id="PF00787">
    <property type="entry name" value="PX"/>
    <property type="match status" value="1"/>
</dbReference>
<sequence>MESRVLYSLLAVFLFFTTFGFYGLLVAVSSVVCFVFGCLFVIYTKGRLEMISLERRMKSILDTMGFARGDDEILKSIRRFRESNVYDHKLSMTSSAQMDRILEQLLELVMRDFVDPWYKQMTNDATFRLSLLRTMRRSIYALSLCMKEVDWVPIVTRNLTDDVASHLKLFRLALERTEARRDKSTDSIRDDLESHFFDLELEMEKNLCRDLLSTTPHYENAYLHDLVDILLYLLMPPEDFHCRPLRFLLREVLVKRIITPTLDYLSDPTNVNQLLVWLLSEVCPRAEDLVAGVEMSENYDEMEALICSLKEQLIVLRGKDFGGEHGEQVKAEIGSLEFLEGMIKKKQKNVANDMIERGCDASLGVSSSSSSLSTEDLVQLPIIVVLNDNTCISHLMDYLVGVGGQNFIDFYLAIEGFKNSVEHQLRYLSNGETTEGEVRETIREAAGFMYEQYMSEAAITRVPLGDSLVKQFNQRIKKEEPSDEWFDHIQQRIVAILEGEERFYPGFKRDPLYRKMLHEVGIMSESQSRSPETESIASGGRSILQSNESTNGVEEERGSAGIGYTGEETSVLIETLGIGHQHGKQAFALYNVRVYRSIGGTKSCTGSILRRYSHFHLLNQLLQQRYPDLASLSFPGKKTFNNLSTQFIEKRTKALNDYMRCILQPSMLSSHPGMDLILADFLSNKDYNPKDEVVMAKKVVSVFVDPFKSGVRAVTSAVNSVNDTVYEGVTKVGDGINKAAQIIVRPMGGRSNGLETDRVASSLSYSSSTESIPLRVLILLVDEVFGWRSSQAWIRRQLMTILRQVVTPLGSSINKRIISVVEWLSSEDQVTSYLTALRDSVWPDGKLAPPTPPRPSSFHHRTRLLLRVLTLSAIPEELRMILGSETTQKGIKTVCNALQHRHLNRRLLYVIIERLLTHIFPKNRFEKTFAQLHSKSPRSKRS</sequence>
<protein>
    <submittedName>
        <fullName evidence="7">Uncharacterized protein</fullName>
    </submittedName>
</protein>
<name>A0AAV5VZQ1_9BILA</name>
<dbReference type="SMART" id="SM00313">
    <property type="entry name" value="PXA"/>
    <property type="match status" value="1"/>
</dbReference>
<dbReference type="Proteomes" id="UP001432322">
    <property type="component" value="Unassembled WGS sequence"/>
</dbReference>
<dbReference type="InterPro" id="IPR036305">
    <property type="entry name" value="RGS_sf"/>
</dbReference>
<dbReference type="AlphaFoldDB" id="A0AAV5VZQ1"/>
<dbReference type="GO" id="GO:0005769">
    <property type="term" value="C:early endosome"/>
    <property type="evidence" value="ECO:0007669"/>
    <property type="project" value="TreeGrafter"/>
</dbReference>
<comment type="caution">
    <text evidence="7">The sequence shown here is derived from an EMBL/GenBank/DDBJ whole genome shotgun (WGS) entry which is preliminary data.</text>
</comment>
<dbReference type="PROSITE" id="PS51207">
    <property type="entry name" value="PXA"/>
    <property type="match status" value="1"/>
</dbReference>
<evidence type="ECO:0000256" key="1">
    <source>
        <dbReference type="ARBA" id="ARBA00010883"/>
    </source>
</evidence>
<evidence type="ECO:0000313" key="8">
    <source>
        <dbReference type="Proteomes" id="UP001432322"/>
    </source>
</evidence>
<dbReference type="PROSITE" id="PS50132">
    <property type="entry name" value="RGS"/>
    <property type="match status" value="1"/>
</dbReference>
<evidence type="ECO:0000313" key="7">
    <source>
        <dbReference type="EMBL" id="GMT23397.1"/>
    </source>
</evidence>
<proteinExistence type="inferred from homology"/>
<organism evidence="7 8">
    <name type="scientific">Pristionchus fissidentatus</name>
    <dbReference type="NCBI Taxonomy" id="1538716"/>
    <lineage>
        <taxon>Eukaryota</taxon>
        <taxon>Metazoa</taxon>
        <taxon>Ecdysozoa</taxon>
        <taxon>Nematoda</taxon>
        <taxon>Chromadorea</taxon>
        <taxon>Rhabditida</taxon>
        <taxon>Rhabditina</taxon>
        <taxon>Diplogasteromorpha</taxon>
        <taxon>Diplogasteroidea</taxon>
        <taxon>Neodiplogasteridae</taxon>
        <taxon>Pristionchus</taxon>
    </lineage>
</organism>
<dbReference type="SMART" id="SM00315">
    <property type="entry name" value="RGS"/>
    <property type="match status" value="1"/>
</dbReference>
<dbReference type="Gene3D" id="3.30.1520.10">
    <property type="entry name" value="Phox-like domain"/>
    <property type="match status" value="1"/>
</dbReference>
<dbReference type="PANTHER" id="PTHR22775:SF3">
    <property type="entry name" value="SORTING NEXIN-13"/>
    <property type="match status" value="1"/>
</dbReference>
<dbReference type="PANTHER" id="PTHR22775">
    <property type="entry name" value="SORTING NEXIN"/>
    <property type="match status" value="1"/>
</dbReference>
<dbReference type="SMART" id="SM00312">
    <property type="entry name" value="PX"/>
    <property type="match status" value="1"/>
</dbReference>
<dbReference type="GO" id="GO:0035091">
    <property type="term" value="F:phosphatidylinositol binding"/>
    <property type="evidence" value="ECO:0007669"/>
    <property type="project" value="InterPro"/>
</dbReference>
<evidence type="ECO:0000259" key="4">
    <source>
        <dbReference type="PROSITE" id="PS50132"/>
    </source>
</evidence>
<feature type="region of interest" description="Disordered" evidence="2">
    <location>
        <begin position="524"/>
        <end position="560"/>
    </location>
</feature>
<dbReference type="EMBL" id="BTSY01000004">
    <property type="protein sequence ID" value="GMT23397.1"/>
    <property type="molecule type" value="Genomic_DNA"/>
</dbReference>
<feature type="transmembrane region" description="Helical" evidence="3">
    <location>
        <begin position="12"/>
        <end position="43"/>
    </location>
</feature>
<feature type="compositionally biased region" description="Polar residues" evidence="2">
    <location>
        <begin position="524"/>
        <end position="536"/>
    </location>
</feature>
<dbReference type="Pfam" id="PF02194">
    <property type="entry name" value="PXA"/>
    <property type="match status" value="1"/>
</dbReference>
<keyword evidence="3" id="KW-0472">Membrane</keyword>
<dbReference type="Pfam" id="PF00615">
    <property type="entry name" value="RGS"/>
    <property type="match status" value="1"/>
</dbReference>
<feature type="domain" description="PX" evidence="5">
    <location>
        <begin position="568"/>
        <end position="710"/>
    </location>
</feature>
<evidence type="ECO:0000256" key="3">
    <source>
        <dbReference type="SAM" id="Phobius"/>
    </source>
</evidence>
<feature type="domain" description="PXA" evidence="6">
    <location>
        <begin position="95"/>
        <end position="283"/>
    </location>
</feature>
<feature type="domain" description="RGS" evidence="4">
    <location>
        <begin position="385"/>
        <end position="500"/>
    </location>
</feature>
<keyword evidence="3" id="KW-1133">Transmembrane helix</keyword>
<dbReference type="InterPro" id="IPR003114">
    <property type="entry name" value="Phox_assoc"/>
</dbReference>
<dbReference type="InterPro" id="IPR016137">
    <property type="entry name" value="RGS"/>
</dbReference>
<accession>A0AAV5VZQ1</accession>
<gene>
    <name evidence="7" type="ORF">PFISCL1PPCAC_14694</name>
</gene>